<keyword evidence="3" id="KW-1185">Reference proteome</keyword>
<dbReference type="OrthoDB" id="39175at2759"/>
<dbReference type="EMBL" id="KN822956">
    <property type="protein sequence ID" value="KIO32298.1"/>
    <property type="molecule type" value="Genomic_DNA"/>
</dbReference>
<evidence type="ECO:0000313" key="3">
    <source>
        <dbReference type="Proteomes" id="UP000054248"/>
    </source>
</evidence>
<dbReference type="AlphaFoldDB" id="A0A0C3LEE8"/>
<organism evidence="2 3">
    <name type="scientific">Tulasnella calospora MUT 4182</name>
    <dbReference type="NCBI Taxonomy" id="1051891"/>
    <lineage>
        <taxon>Eukaryota</taxon>
        <taxon>Fungi</taxon>
        <taxon>Dikarya</taxon>
        <taxon>Basidiomycota</taxon>
        <taxon>Agaricomycotina</taxon>
        <taxon>Agaricomycetes</taxon>
        <taxon>Cantharellales</taxon>
        <taxon>Tulasnellaceae</taxon>
        <taxon>Tulasnella</taxon>
    </lineage>
</organism>
<reference evidence="2 3" key="1">
    <citation type="submission" date="2014-04" db="EMBL/GenBank/DDBJ databases">
        <authorList>
            <consortium name="DOE Joint Genome Institute"/>
            <person name="Kuo A."/>
            <person name="Girlanda M."/>
            <person name="Perotto S."/>
            <person name="Kohler A."/>
            <person name="Nagy L.G."/>
            <person name="Floudas D."/>
            <person name="Copeland A."/>
            <person name="Barry K.W."/>
            <person name="Cichocki N."/>
            <person name="Veneault-Fourrey C."/>
            <person name="LaButti K."/>
            <person name="Lindquist E.A."/>
            <person name="Lipzen A."/>
            <person name="Lundell T."/>
            <person name="Morin E."/>
            <person name="Murat C."/>
            <person name="Sun H."/>
            <person name="Tunlid A."/>
            <person name="Henrissat B."/>
            <person name="Grigoriev I.V."/>
            <person name="Hibbett D.S."/>
            <person name="Martin F."/>
            <person name="Nordberg H.P."/>
            <person name="Cantor M.N."/>
            <person name="Hua S.X."/>
        </authorList>
    </citation>
    <scope>NUCLEOTIDE SEQUENCE [LARGE SCALE GENOMIC DNA]</scope>
    <source>
        <strain evidence="2 3">MUT 4182</strain>
    </source>
</reference>
<reference evidence="3" key="2">
    <citation type="submission" date="2015-01" db="EMBL/GenBank/DDBJ databases">
        <title>Evolutionary Origins and Diversification of the Mycorrhizal Mutualists.</title>
        <authorList>
            <consortium name="DOE Joint Genome Institute"/>
            <consortium name="Mycorrhizal Genomics Consortium"/>
            <person name="Kohler A."/>
            <person name="Kuo A."/>
            <person name="Nagy L.G."/>
            <person name="Floudas D."/>
            <person name="Copeland A."/>
            <person name="Barry K.W."/>
            <person name="Cichocki N."/>
            <person name="Veneault-Fourrey C."/>
            <person name="LaButti K."/>
            <person name="Lindquist E.A."/>
            <person name="Lipzen A."/>
            <person name="Lundell T."/>
            <person name="Morin E."/>
            <person name="Murat C."/>
            <person name="Riley R."/>
            <person name="Ohm R."/>
            <person name="Sun H."/>
            <person name="Tunlid A."/>
            <person name="Henrissat B."/>
            <person name="Grigoriev I.V."/>
            <person name="Hibbett D.S."/>
            <person name="Martin F."/>
        </authorList>
    </citation>
    <scope>NUCLEOTIDE SEQUENCE [LARGE SCALE GENOMIC DNA]</scope>
    <source>
        <strain evidence="3">MUT 4182</strain>
    </source>
</reference>
<keyword evidence="1" id="KW-0732">Signal</keyword>
<dbReference type="Proteomes" id="UP000054248">
    <property type="component" value="Unassembled WGS sequence"/>
</dbReference>
<dbReference type="HOGENOM" id="CLU_2322063_0_0_1"/>
<proteinExistence type="predicted"/>
<sequence>MLLDHSCSFCWFVAATALIRFLKAKILQGNEAETLKLTSEIQVIRFMLQNLGSRTIVGLRQNMILEEMYAAEVQPLIDRVMSPPSVEELSAATGFFGMF</sequence>
<accession>A0A0C3LEE8</accession>
<name>A0A0C3LEE8_9AGAM</name>
<gene>
    <name evidence="2" type="ORF">M407DRAFT_18860</name>
</gene>
<evidence type="ECO:0000313" key="2">
    <source>
        <dbReference type="EMBL" id="KIO32298.1"/>
    </source>
</evidence>
<evidence type="ECO:0000256" key="1">
    <source>
        <dbReference type="SAM" id="SignalP"/>
    </source>
</evidence>
<feature type="signal peptide" evidence="1">
    <location>
        <begin position="1"/>
        <end position="24"/>
    </location>
</feature>
<feature type="chain" id="PRO_5002175746" evidence="1">
    <location>
        <begin position="25"/>
        <end position="99"/>
    </location>
</feature>
<protein>
    <submittedName>
        <fullName evidence="2">Uncharacterized protein</fullName>
    </submittedName>
</protein>